<name>A0AAD0ZGX4_9PSED</name>
<reference evidence="1 2" key="1">
    <citation type="submission" date="2018-03" db="EMBL/GenBank/DDBJ databases">
        <title>Diversity of phytobeneficial traits revealed by whole-genome analysis of worldwide-isolated phenazine-producing Pseudomonas spp.</title>
        <authorList>
            <person name="Biessy A."/>
            <person name="Novinscak A."/>
            <person name="Blom J."/>
            <person name="Leger G."/>
            <person name="Thomashow L.S."/>
            <person name="Cazorla F.M."/>
            <person name="Josic D."/>
            <person name="Filion M."/>
        </authorList>
    </citation>
    <scope>NUCLEOTIDE SEQUENCE [LARGE SCALE GENOMIC DNA]</scope>
    <source>
        <strain evidence="1 2">ChPhzS24</strain>
    </source>
</reference>
<sequence>MLNGEVFDFSPLAEGDTLPAAAISSAWFAGQVERLNGELDLTIFLPLPINYSQAQAFPVPLVNVPDGAVALPQPLAGNDSPVEQEPWPSRAGVIDWTRLITRAEKEAQAAAERLLLAKTELASRNSTAAAQIDRIADRVETLGYGIEAGEATPEDEAEHAALTLSLKAWKAYKFALGKVTTREGWYDSPAWPVESPIPEIVAAPVFSSVETI</sequence>
<evidence type="ECO:0000313" key="1">
    <source>
        <dbReference type="EMBL" id="AZE28869.1"/>
    </source>
</evidence>
<protein>
    <recommendedName>
        <fullName evidence="3">Tail fiber assembly protein</fullName>
    </recommendedName>
</protein>
<gene>
    <name evidence="1" type="ORF">C4K07_2083</name>
</gene>
<dbReference type="AlphaFoldDB" id="A0AAD0ZGX4"/>
<proteinExistence type="predicted"/>
<evidence type="ECO:0000313" key="2">
    <source>
        <dbReference type="Proteomes" id="UP000280455"/>
    </source>
</evidence>
<evidence type="ECO:0008006" key="3">
    <source>
        <dbReference type="Google" id="ProtNLM"/>
    </source>
</evidence>
<dbReference type="EMBL" id="CP027750">
    <property type="protein sequence ID" value="AZE28869.1"/>
    <property type="molecule type" value="Genomic_DNA"/>
</dbReference>
<organism evidence="1 2">
    <name type="scientific">Pseudomonas chlororaphis subsp. aureofaciens</name>
    <dbReference type="NCBI Taxonomy" id="587851"/>
    <lineage>
        <taxon>Bacteria</taxon>
        <taxon>Pseudomonadati</taxon>
        <taxon>Pseudomonadota</taxon>
        <taxon>Gammaproteobacteria</taxon>
        <taxon>Pseudomonadales</taxon>
        <taxon>Pseudomonadaceae</taxon>
        <taxon>Pseudomonas</taxon>
    </lineage>
</organism>
<accession>A0AAD0ZGX4</accession>
<dbReference type="Proteomes" id="UP000280455">
    <property type="component" value="Chromosome"/>
</dbReference>